<evidence type="ECO:0000313" key="12">
    <source>
        <dbReference type="Proteomes" id="UP000007494"/>
    </source>
</evidence>
<feature type="compositionally biased region" description="Basic and acidic residues" evidence="9">
    <location>
        <begin position="553"/>
        <end position="583"/>
    </location>
</feature>
<feature type="compositionally biased region" description="Low complexity" evidence="9">
    <location>
        <begin position="27"/>
        <end position="37"/>
    </location>
</feature>
<feature type="region of interest" description="Disordered" evidence="9">
    <location>
        <begin position="63"/>
        <end position="82"/>
    </location>
</feature>
<dbReference type="EMBL" id="FR823384">
    <property type="protein sequence ID" value="CBZ50611.1"/>
    <property type="molecule type" value="Genomic_DNA"/>
</dbReference>
<evidence type="ECO:0000313" key="11">
    <source>
        <dbReference type="EMBL" id="CBZ50611.1"/>
    </source>
</evidence>
<evidence type="ECO:0000256" key="8">
    <source>
        <dbReference type="PIRSR" id="PIRSR630616-3"/>
    </source>
</evidence>
<protein>
    <submittedName>
        <fullName evidence="11">Putative Aurora kinase(Incomplete catalytic triad)</fullName>
    </submittedName>
</protein>
<feature type="compositionally biased region" description="Basic and acidic residues" evidence="9">
    <location>
        <begin position="1559"/>
        <end position="1581"/>
    </location>
</feature>
<evidence type="ECO:0000256" key="7">
    <source>
        <dbReference type="PIRSR" id="PIRSR630616-2"/>
    </source>
</evidence>
<dbReference type="eggNOG" id="KOG0580">
    <property type="taxonomic scope" value="Eukaryota"/>
</dbReference>
<dbReference type="RefSeq" id="XP_003880644.1">
    <property type="nucleotide sequence ID" value="XM_003880595.1"/>
</dbReference>
<feature type="compositionally biased region" description="Basic and acidic residues" evidence="9">
    <location>
        <begin position="862"/>
        <end position="882"/>
    </location>
</feature>
<feature type="domain" description="Protein kinase" evidence="10">
    <location>
        <begin position="1652"/>
        <end position="1914"/>
    </location>
</feature>
<feature type="compositionally biased region" description="Low complexity" evidence="9">
    <location>
        <begin position="8"/>
        <end position="19"/>
    </location>
</feature>
<feature type="compositionally biased region" description="Polar residues" evidence="9">
    <location>
        <begin position="735"/>
        <end position="748"/>
    </location>
</feature>
<proteinExistence type="predicted"/>
<keyword evidence="3 7" id="KW-0547">Nucleotide-binding</keyword>
<feature type="compositionally biased region" description="Basic and acidic residues" evidence="9">
    <location>
        <begin position="1265"/>
        <end position="1277"/>
    </location>
</feature>
<feature type="compositionally biased region" description="Low complexity" evidence="9">
    <location>
        <begin position="330"/>
        <end position="355"/>
    </location>
</feature>
<feature type="active site" description="Proton acceptor" evidence="6">
    <location>
        <position position="1833"/>
    </location>
</feature>
<sequence length="1914" mass="207336">MLPPPSRAAPASRRQSAAPPSNPPPSSSSAVPSLDSRNTSSAVACDCPSSLVASSLASLPSFLSDENAGTKTHSSPSLLPVPVVTSFPSQKHSEPFLQDAASGLASRVFSGLLAASSALLNTTLSHSPADPPRGAHAASAASSYASPSCFSATEKEKSTSSVLVCAAAWLPHGGGTGEQGQGAAETDVFDLEAGRREEIARDRKQGDRSERWRGDADDRKTVREEGQQGRRGGEDPRRPREVQSWPGSNKALACGTPRHTFAPFERSQNPGETRNERDKSAGGSADRSMGTDAVSACLRSRARLPLPDEERFHSPRDACASSSSLLCTLSSSSTSFSSVHASASSSSRAGSTDSTQQRKRRYPPSPLENAVPPVSDEGRARDGRGERPVEEGARRRRDDACGDARRTSGQERGRRRGFSQKEERRPEGQTTEERREDEDRTREGGPRQRVEDEAERMKKSEHRRRQLRSSSLQERHLWLLEDREEPRGRREASPRVEAALQIRRKTENETLIFRQERRHLIWLHNRRQQEGQNSGRFNLEPPGRPAAEAVRASQERGDVHAPPEEQRTARRRSGADWHPELATDARFSFPEQREARASRSALAGRARAHYVRAWPVDRGEHVKKEGERGEEIRGEAGRRQLHGDQESPDRHEAGDARPEPEKGDTQLQRLPREEETHGRVARETAMGTSRVGCAEWPTDAGCEGQLPTATSEERRRSVADKETSRSEREAGAGRSGSSLATPPLQKNWSGEACAATARRGDGIRSKLELKRQLSPSVPPCAFPASSARRSAPRPRCAEEKRGCHASQPARTALGRCRDVKEGGGEGRKPKRECVSREAETPSREQPASEPFLPRVALLGAARGRELRSKREEERREKQEKTRQSSLGPRGSHASRQPPEKGPIRELALKHLRPLCAASFASCHATRVPASTALSRGRTPEQPSASVAASRPSVPRARDTRRSPSCPSSSTCLPSFPSASFPSSSFPSASVDAASSSGPSTPACGVARPCQSPSACRSSALSGFAAAGATGEHIDGDSMRSPSSCAFPTTDFPGKNAFPAYPLCEDAGGWTGRREDAHDQIFSFFSHVERSRETTTATDARSSPRFGIREETETEWTEHPEVAGEAKEAAFAHAEGRTKCTSFGVAARRMGRTSHGSGPRDEVREAESGEPRGHGAGTAGDHWFSPHSEREEVSGQADPVWGSRGKSTGDVEEKRGEAPIRETGTDANNGERAKRQADESEAKAVDPALWGAGPSRFGGQWPNRGGRSEGEAAREEGAGKQTGSAKVARGAPSLPTRRSGQQFRGSAETGNASHTRTVPVSPGTGGSGGQPRPTLRRPFPISSLALEGKERVSQSGGVLACDVSPRFSSSAGPLPLVEPLCLAQADLQAQAKNNEDFERRMETSRQDAGSRMDGRILGKPGSQVASQAASRVPSSRRCRDTAEEPNCFVQERGAKGSARPDAKGESARQGKSGGSGADLRDAQQTCRPSSFLHSVSYLEWLSQSGFEAGSSSRLSSAGVEKEPKEQRQVGGTTGQNGDRGGSERTAGRRSTSSALHSKASRGDKTNRHGAAERAKAGDEGRRQRARKPALDGEDEERGDGDAAGGKRSLEALALHAEGDGETAFEEGLGVRPRGKNEPPAAKRSEPRIEDFCADGDLPIGCGRTGTVHRARCVGGPLLERLLRFRYRARGHAACPSSALGLARGRDEEEERGRGEITREGERRTEEGNGFPDSETVAAIKVLSKATIAQLRIREQIKKERDIHLRLEHPNIVRFFSSFEDDQQLYFVLEYANGGTLRDRLKRCERMQETEAAHLVFQLADALCYLHGKGIIHRDLKPENLLLHFDVEEAGSLSPDLAPEIVRKEPYDMRIDLWCLGVCLYELLMGRPPFVGDSKVKITINLTAISQQPLLSPCKQ</sequence>
<dbReference type="Proteomes" id="UP000007494">
    <property type="component" value="Chromosome IV"/>
</dbReference>
<accession>F0VAC2</accession>
<feature type="binding site" evidence="7">
    <location>
        <begin position="1788"/>
        <end position="1790"/>
    </location>
    <ligand>
        <name>ATP</name>
        <dbReference type="ChEBI" id="CHEBI:30616"/>
    </ligand>
</feature>
<feature type="region of interest" description="Disordered" evidence="9">
    <location>
        <begin position="305"/>
        <end position="324"/>
    </location>
</feature>
<feature type="region of interest" description="Disordered" evidence="9">
    <location>
        <begin position="189"/>
        <end position="296"/>
    </location>
</feature>
<dbReference type="InParanoid" id="F0VAC2"/>
<feature type="compositionally biased region" description="Basic and acidic residues" evidence="9">
    <location>
        <begin position="192"/>
        <end position="241"/>
    </location>
</feature>
<dbReference type="GO" id="GO:0005524">
    <property type="term" value="F:ATP binding"/>
    <property type="evidence" value="ECO:0007669"/>
    <property type="project" value="UniProtKB-KW"/>
</dbReference>
<reference evidence="12" key="1">
    <citation type="journal article" date="2012" name="PLoS Pathog.">
        <title>Comparative genomics of the apicomplexan parasites Toxoplasma gondii and Neospora caninum: Coccidia differing in host range and transmission strategy.</title>
        <authorList>
            <person name="Reid A.J."/>
            <person name="Vermont S.J."/>
            <person name="Cotton J.A."/>
            <person name="Harris D."/>
            <person name="Hill-Cawthorne G.A."/>
            <person name="Konen-Waisman S."/>
            <person name="Latham S.M."/>
            <person name="Mourier T."/>
            <person name="Norton R."/>
            <person name="Quail M.A."/>
            <person name="Sanders M."/>
            <person name="Shanmugam D."/>
            <person name="Sohal A."/>
            <person name="Wasmuth J.D."/>
            <person name="Brunk B."/>
            <person name="Grigg M.E."/>
            <person name="Howard J.C."/>
            <person name="Parkinson J."/>
            <person name="Roos D.S."/>
            <person name="Trees A.J."/>
            <person name="Berriman M."/>
            <person name="Pain A."/>
            <person name="Wastling J.M."/>
        </authorList>
    </citation>
    <scope>NUCLEOTIDE SEQUENCE [LARGE SCALE GENOMIC DNA]</scope>
    <source>
        <strain evidence="12">Liverpool</strain>
    </source>
</reference>
<dbReference type="PROSITE" id="PS00108">
    <property type="entry name" value="PROTEIN_KINASE_ST"/>
    <property type="match status" value="1"/>
</dbReference>
<dbReference type="OrthoDB" id="347657at2759"/>
<dbReference type="Pfam" id="PF00069">
    <property type="entry name" value="Pkinase"/>
    <property type="match status" value="1"/>
</dbReference>
<dbReference type="InterPro" id="IPR008271">
    <property type="entry name" value="Ser/Thr_kinase_AS"/>
</dbReference>
<feature type="region of interest" description="Disordered" evidence="9">
    <location>
        <begin position="621"/>
        <end position="906"/>
    </location>
</feature>
<feature type="compositionally biased region" description="Low complexity" evidence="9">
    <location>
        <begin position="962"/>
        <end position="972"/>
    </location>
</feature>
<feature type="region of interest" description="Disordered" evidence="9">
    <location>
        <begin position="1144"/>
        <end position="1342"/>
    </location>
</feature>
<keyword evidence="4 11" id="KW-0418">Kinase</keyword>
<feature type="region of interest" description="Disordered" evidence="9">
    <location>
        <begin position="1505"/>
        <end position="1603"/>
    </location>
</feature>
<evidence type="ECO:0000256" key="2">
    <source>
        <dbReference type="ARBA" id="ARBA00022679"/>
    </source>
</evidence>
<feature type="compositionally biased region" description="Basic and acidic residues" evidence="9">
    <location>
        <begin position="1451"/>
        <end position="1467"/>
    </location>
</feature>
<feature type="compositionally biased region" description="Polar residues" evidence="9">
    <location>
        <begin position="1295"/>
        <end position="1315"/>
    </location>
</feature>
<evidence type="ECO:0000256" key="6">
    <source>
        <dbReference type="PIRSR" id="PIRSR630616-1"/>
    </source>
</evidence>
<dbReference type="PANTHER" id="PTHR24350">
    <property type="entry name" value="SERINE/THREONINE-PROTEIN KINASE IAL-RELATED"/>
    <property type="match status" value="1"/>
</dbReference>
<feature type="compositionally biased region" description="Basic and acidic residues" evidence="9">
    <location>
        <begin position="1703"/>
        <end position="1725"/>
    </location>
</feature>
<feature type="compositionally biased region" description="Polar residues" evidence="9">
    <location>
        <begin position="1422"/>
        <end position="1432"/>
    </location>
</feature>
<feature type="compositionally biased region" description="Basic and acidic residues" evidence="9">
    <location>
        <begin position="1157"/>
        <end position="1172"/>
    </location>
</feature>
<dbReference type="InterPro" id="IPR011009">
    <property type="entry name" value="Kinase-like_dom_sf"/>
</dbReference>
<name>F0VAC2_NEOCL</name>
<evidence type="ECO:0000259" key="10">
    <source>
        <dbReference type="PROSITE" id="PS50011"/>
    </source>
</evidence>
<gene>
    <name evidence="11" type="ORF">NCLIV_010790</name>
</gene>
<feature type="compositionally biased region" description="Basic and acidic residues" evidence="9">
    <location>
        <begin position="758"/>
        <end position="771"/>
    </location>
</feature>
<feature type="region of interest" description="Disordered" evidence="9">
    <location>
        <begin position="926"/>
        <end position="972"/>
    </location>
</feature>
<feature type="compositionally biased region" description="Basic and acidic residues" evidence="9">
    <location>
        <begin position="419"/>
        <end position="458"/>
    </location>
</feature>
<dbReference type="Gene3D" id="3.30.200.20">
    <property type="entry name" value="Phosphorylase Kinase, domain 1"/>
    <property type="match status" value="1"/>
</dbReference>
<dbReference type="SUPFAM" id="SSF56112">
    <property type="entry name" value="Protein kinase-like (PK-like)"/>
    <property type="match status" value="1"/>
</dbReference>
<evidence type="ECO:0000256" key="9">
    <source>
        <dbReference type="SAM" id="MobiDB-lite"/>
    </source>
</evidence>
<feature type="compositionally biased region" description="Basic and acidic residues" evidence="9">
    <location>
        <begin position="306"/>
        <end position="316"/>
    </location>
</feature>
<feature type="binding site" evidence="7">
    <location>
        <begin position="1837"/>
        <end position="1838"/>
    </location>
    <ligand>
        <name>ATP</name>
        <dbReference type="ChEBI" id="CHEBI:30616"/>
    </ligand>
</feature>
<dbReference type="InterPro" id="IPR000719">
    <property type="entry name" value="Prot_kinase_dom"/>
</dbReference>
<dbReference type="VEuPathDB" id="ToxoDB:NCLIV_010790"/>
<feature type="compositionally biased region" description="Basic and acidic residues" evidence="9">
    <location>
        <begin position="376"/>
        <end position="412"/>
    </location>
</feature>
<feature type="compositionally biased region" description="Basic and acidic residues" evidence="9">
    <location>
        <begin position="621"/>
        <end position="682"/>
    </location>
</feature>
<dbReference type="PROSITE" id="PS50011">
    <property type="entry name" value="PROTEIN_KINASE_DOM"/>
    <property type="match status" value="1"/>
</dbReference>
<feature type="cross-link" description="Glycyl lysine isopeptide (Lys-Gly) (interchain with G-Cter in SUMO2)" evidence="8">
    <location>
        <position position="1835"/>
    </location>
</feature>
<feature type="region of interest" description="Disordered" evidence="9">
    <location>
        <begin position="1615"/>
        <end position="1646"/>
    </location>
</feature>
<dbReference type="InterPro" id="IPR030616">
    <property type="entry name" value="Aur-like"/>
</dbReference>
<feature type="compositionally biased region" description="Basic and acidic residues" evidence="9">
    <location>
        <begin position="711"/>
        <end position="731"/>
    </location>
</feature>
<feature type="compositionally biased region" description="Polar residues" evidence="9">
    <location>
        <begin position="1505"/>
        <end position="1514"/>
    </location>
</feature>
<keyword evidence="5 7" id="KW-0067">ATP-binding</keyword>
<dbReference type="GeneID" id="13441644"/>
<organism evidence="11 12">
    <name type="scientific">Neospora caninum (strain Liverpool)</name>
    <dbReference type="NCBI Taxonomy" id="572307"/>
    <lineage>
        <taxon>Eukaryota</taxon>
        <taxon>Sar</taxon>
        <taxon>Alveolata</taxon>
        <taxon>Apicomplexa</taxon>
        <taxon>Conoidasida</taxon>
        <taxon>Coccidia</taxon>
        <taxon>Eucoccidiorida</taxon>
        <taxon>Eimeriorina</taxon>
        <taxon>Sarcocystidae</taxon>
        <taxon>Neospora</taxon>
    </lineage>
</organism>
<dbReference type="SMART" id="SM00220">
    <property type="entry name" value="S_TKc"/>
    <property type="match status" value="1"/>
</dbReference>
<feature type="region of interest" description="Disordered" evidence="9">
    <location>
        <begin position="1"/>
        <end position="42"/>
    </location>
</feature>
<evidence type="ECO:0000256" key="5">
    <source>
        <dbReference type="ARBA" id="ARBA00022840"/>
    </source>
</evidence>
<feature type="compositionally biased region" description="Basic and acidic residues" evidence="9">
    <location>
        <begin position="897"/>
        <end position="906"/>
    </location>
</feature>
<feature type="compositionally biased region" description="Basic and acidic residues" evidence="9">
    <location>
        <begin position="1633"/>
        <end position="1646"/>
    </location>
</feature>
<feature type="compositionally biased region" description="Polar residues" evidence="9">
    <location>
        <begin position="67"/>
        <end position="77"/>
    </location>
</feature>
<feature type="compositionally biased region" description="Low complexity" evidence="9">
    <location>
        <begin position="942"/>
        <end position="954"/>
    </location>
</feature>
<dbReference type="Gene3D" id="1.10.510.10">
    <property type="entry name" value="Transferase(Phosphotransferase) domain 1"/>
    <property type="match status" value="1"/>
</dbReference>
<evidence type="ECO:0000256" key="4">
    <source>
        <dbReference type="ARBA" id="ARBA00022777"/>
    </source>
</evidence>
<feature type="binding site" evidence="7">
    <location>
        <position position="1739"/>
    </location>
    <ligand>
        <name>ATP</name>
        <dbReference type="ChEBI" id="CHEBI:30616"/>
    </ligand>
</feature>
<feature type="compositionally biased region" description="Basic and acidic residues" evidence="9">
    <location>
        <begin position="1206"/>
        <end position="1243"/>
    </location>
</feature>
<dbReference type="GO" id="GO:0004674">
    <property type="term" value="F:protein serine/threonine kinase activity"/>
    <property type="evidence" value="ECO:0007669"/>
    <property type="project" value="UniProtKB-KW"/>
</dbReference>
<feature type="region of interest" description="Disordered" evidence="9">
    <location>
        <begin position="532"/>
        <end position="592"/>
    </location>
</feature>
<feature type="region of interest" description="Disordered" evidence="9">
    <location>
        <begin position="330"/>
        <end position="471"/>
    </location>
</feature>
<feature type="compositionally biased region" description="Basic and acidic residues" evidence="9">
    <location>
        <begin position="1392"/>
        <end position="1415"/>
    </location>
</feature>
<feature type="region of interest" description="Disordered" evidence="9">
    <location>
        <begin position="1391"/>
        <end position="1484"/>
    </location>
</feature>
<keyword evidence="12" id="KW-1185">Reference proteome</keyword>
<feature type="compositionally biased region" description="Basic and acidic residues" evidence="9">
    <location>
        <begin position="815"/>
        <end position="842"/>
    </location>
</feature>
<evidence type="ECO:0000256" key="3">
    <source>
        <dbReference type="ARBA" id="ARBA00022741"/>
    </source>
</evidence>
<keyword evidence="2" id="KW-0808">Transferase</keyword>
<dbReference type="OMA" id="RIDLWCL"/>
<feature type="region of interest" description="Disordered" evidence="9">
    <location>
        <begin position="1703"/>
        <end position="1729"/>
    </location>
</feature>
<evidence type="ECO:0000256" key="1">
    <source>
        <dbReference type="ARBA" id="ARBA00022527"/>
    </source>
</evidence>
<keyword evidence="1" id="KW-0723">Serine/threonine-protein kinase</keyword>